<evidence type="ECO:0000313" key="2">
    <source>
        <dbReference type="Proteomes" id="UP000245697"/>
    </source>
</evidence>
<evidence type="ECO:0000313" key="1">
    <source>
        <dbReference type="EMBL" id="PWK48060.1"/>
    </source>
</evidence>
<dbReference type="EMBL" id="QGGR01000006">
    <property type="protein sequence ID" value="PWK48060.1"/>
    <property type="molecule type" value="Genomic_DNA"/>
</dbReference>
<dbReference type="RefSeq" id="WP_109593141.1">
    <property type="nucleotide sequence ID" value="NZ_BONA01000039.1"/>
</dbReference>
<dbReference type="Proteomes" id="UP000245697">
    <property type="component" value="Unassembled WGS sequence"/>
</dbReference>
<keyword evidence="2" id="KW-1185">Reference proteome</keyword>
<reference evidence="1 2" key="1">
    <citation type="submission" date="2018-05" db="EMBL/GenBank/DDBJ databases">
        <title>Genomic Encyclopedia of Archaeal and Bacterial Type Strains, Phase II (KMG-II): from individual species to whole genera.</title>
        <authorList>
            <person name="Goeker M."/>
        </authorList>
    </citation>
    <scope>NUCLEOTIDE SEQUENCE [LARGE SCALE GENOMIC DNA]</scope>
    <source>
        <strain evidence="1 2">DSM 45184</strain>
    </source>
</reference>
<proteinExistence type="predicted"/>
<name>A0A316FJV4_9ACTN</name>
<protein>
    <submittedName>
        <fullName evidence="1">Uncharacterized protein</fullName>
    </submittedName>
</protein>
<gene>
    <name evidence="1" type="ORF">BC793_10687</name>
</gene>
<accession>A0A316FJV4</accession>
<organism evidence="1 2">
    <name type="scientific">Actinoplanes xinjiangensis</name>
    <dbReference type="NCBI Taxonomy" id="512350"/>
    <lineage>
        <taxon>Bacteria</taxon>
        <taxon>Bacillati</taxon>
        <taxon>Actinomycetota</taxon>
        <taxon>Actinomycetes</taxon>
        <taxon>Micromonosporales</taxon>
        <taxon>Micromonosporaceae</taxon>
        <taxon>Actinoplanes</taxon>
    </lineage>
</organism>
<comment type="caution">
    <text evidence="1">The sequence shown here is derived from an EMBL/GenBank/DDBJ whole genome shotgun (WGS) entry which is preliminary data.</text>
</comment>
<dbReference type="AlphaFoldDB" id="A0A316FJV4"/>
<sequence>MAAVVPMPGTMPKFKMIAFPEASVLDRRVAVILPPRHVWVRDLEEAANLDALPLPELPAAA</sequence>